<dbReference type="PROSITE" id="PS50109">
    <property type="entry name" value="HIS_KIN"/>
    <property type="match status" value="1"/>
</dbReference>
<feature type="domain" description="Histidine kinase" evidence="15">
    <location>
        <begin position="287"/>
        <end position="505"/>
    </location>
</feature>
<dbReference type="Pfam" id="PF02518">
    <property type="entry name" value="HATPase_c"/>
    <property type="match status" value="1"/>
</dbReference>
<dbReference type="InterPro" id="IPR036097">
    <property type="entry name" value="HisK_dim/P_sf"/>
</dbReference>
<dbReference type="InterPro" id="IPR036890">
    <property type="entry name" value="HATPase_C_sf"/>
</dbReference>
<comment type="subcellular location">
    <subcellularLocation>
        <location evidence="2">Cell membrane</location>
        <topology evidence="2">Multi-pass membrane protein</topology>
    </subcellularLocation>
</comment>
<gene>
    <name evidence="17" type="ORF">IAC53_06465</name>
</gene>
<evidence type="ECO:0000256" key="4">
    <source>
        <dbReference type="ARBA" id="ARBA00022475"/>
    </source>
</evidence>
<evidence type="ECO:0000313" key="18">
    <source>
        <dbReference type="Proteomes" id="UP000824071"/>
    </source>
</evidence>
<keyword evidence="10" id="KW-0067">ATP-binding</keyword>
<evidence type="ECO:0000313" key="17">
    <source>
        <dbReference type="EMBL" id="HIU36224.1"/>
    </source>
</evidence>
<evidence type="ECO:0000256" key="12">
    <source>
        <dbReference type="ARBA" id="ARBA00023012"/>
    </source>
</evidence>
<reference evidence="17" key="2">
    <citation type="journal article" date="2021" name="PeerJ">
        <title>Extensive microbial diversity within the chicken gut microbiome revealed by metagenomics and culture.</title>
        <authorList>
            <person name="Gilroy R."/>
            <person name="Ravi A."/>
            <person name="Getino M."/>
            <person name="Pursley I."/>
            <person name="Horton D.L."/>
            <person name="Alikhan N.F."/>
            <person name="Baker D."/>
            <person name="Gharbi K."/>
            <person name="Hall N."/>
            <person name="Watson M."/>
            <person name="Adriaenssens E.M."/>
            <person name="Foster-Nyarko E."/>
            <person name="Jarju S."/>
            <person name="Secka A."/>
            <person name="Antonio M."/>
            <person name="Oren A."/>
            <person name="Chaudhuri R.R."/>
            <person name="La Ragione R."/>
            <person name="Hildebrand F."/>
            <person name="Pallen M.J."/>
        </authorList>
    </citation>
    <scope>NUCLEOTIDE SEQUENCE</scope>
    <source>
        <strain evidence="17">ChiGjej1B1-19959</strain>
    </source>
</reference>
<dbReference type="InterPro" id="IPR003594">
    <property type="entry name" value="HATPase_dom"/>
</dbReference>
<dbReference type="GO" id="GO:0000155">
    <property type="term" value="F:phosphorelay sensor kinase activity"/>
    <property type="evidence" value="ECO:0007669"/>
    <property type="project" value="InterPro"/>
</dbReference>
<dbReference type="Gene3D" id="6.10.340.10">
    <property type="match status" value="1"/>
</dbReference>
<reference evidence="17" key="1">
    <citation type="submission" date="2020-10" db="EMBL/GenBank/DDBJ databases">
        <authorList>
            <person name="Gilroy R."/>
        </authorList>
    </citation>
    <scope>NUCLEOTIDE SEQUENCE</scope>
    <source>
        <strain evidence="17">ChiGjej1B1-19959</strain>
    </source>
</reference>
<dbReference type="PROSITE" id="PS50885">
    <property type="entry name" value="HAMP"/>
    <property type="match status" value="1"/>
</dbReference>
<organism evidence="17 18">
    <name type="scientific">Candidatus Fimenecus excrementigallinarum</name>
    <dbReference type="NCBI Taxonomy" id="2840816"/>
    <lineage>
        <taxon>Bacteria</taxon>
        <taxon>Bacillati</taxon>
        <taxon>Bacillota</taxon>
        <taxon>Clostridia</taxon>
        <taxon>Candidatus Fimenecus</taxon>
    </lineage>
</organism>
<dbReference type="CDD" id="cd06225">
    <property type="entry name" value="HAMP"/>
    <property type="match status" value="1"/>
</dbReference>
<evidence type="ECO:0000259" key="15">
    <source>
        <dbReference type="PROSITE" id="PS50109"/>
    </source>
</evidence>
<keyword evidence="11 14" id="KW-1133">Transmembrane helix</keyword>
<dbReference type="EMBL" id="DVMW01000037">
    <property type="protein sequence ID" value="HIU36224.1"/>
    <property type="molecule type" value="Genomic_DNA"/>
</dbReference>
<evidence type="ECO:0000256" key="10">
    <source>
        <dbReference type="ARBA" id="ARBA00022840"/>
    </source>
</evidence>
<dbReference type="InterPro" id="IPR050398">
    <property type="entry name" value="HssS/ArlS-like"/>
</dbReference>
<dbReference type="PANTHER" id="PTHR45528">
    <property type="entry name" value="SENSOR HISTIDINE KINASE CPXA"/>
    <property type="match status" value="1"/>
</dbReference>
<dbReference type="PANTHER" id="PTHR45528:SF1">
    <property type="entry name" value="SENSOR HISTIDINE KINASE CPXA"/>
    <property type="match status" value="1"/>
</dbReference>
<dbReference type="Proteomes" id="UP000824071">
    <property type="component" value="Unassembled WGS sequence"/>
</dbReference>
<keyword evidence="7 14" id="KW-0812">Transmembrane</keyword>
<name>A0A9D1II41_9FIRM</name>
<dbReference type="FunFam" id="1.10.287.130:FF:000001">
    <property type="entry name" value="Two-component sensor histidine kinase"/>
    <property type="match status" value="1"/>
</dbReference>
<keyword evidence="12" id="KW-0902">Two-component regulatory system</keyword>
<keyword evidence="4" id="KW-1003">Cell membrane</keyword>
<dbReference type="InterPro" id="IPR003661">
    <property type="entry name" value="HisK_dim/P_dom"/>
</dbReference>
<keyword evidence="9 17" id="KW-0418">Kinase</keyword>
<evidence type="ECO:0000256" key="3">
    <source>
        <dbReference type="ARBA" id="ARBA00012438"/>
    </source>
</evidence>
<dbReference type="SMART" id="SM00388">
    <property type="entry name" value="HisKA"/>
    <property type="match status" value="1"/>
</dbReference>
<evidence type="ECO:0000256" key="7">
    <source>
        <dbReference type="ARBA" id="ARBA00022692"/>
    </source>
</evidence>
<feature type="transmembrane region" description="Helical" evidence="14">
    <location>
        <begin position="206"/>
        <end position="230"/>
    </location>
</feature>
<dbReference type="Pfam" id="PF00512">
    <property type="entry name" value="HisKA"/>
    <property type="match status" value="1"/>
</dbReference>
<sequence>MQKGRFRAFARRAYLRFSHQSLFVKYFSVFLVIVTICFAALGVTLGLFLMNYWSDQTAVLLQENAKTVSQSTAQVLSSWLRDEPQGSVIFICNDLSTVSEAIGADVFMCDPDGKIILCKDILSSDLVVRNDGVCDIHSAYTVPQEVLREAAKGGYFARGTLDGLYESTHLAAAEPVVVHGAVAGYIFAVEPLNLSFQGYFFNMLRLFAFASLLALCIGFAVIYLFTANLVRPLKEMSKATKAYAAGDFSPRVTVRGRDELAELMEAFNRMADSLALQESTRRSFVANVSHELKTPMTTIGGFIDGILDGTIEPARQNHYLRIVSDETKRLSRLVTSMLNMSKIEAGELQLQPKRFDVCRDIFDSMLSFEQLIARKNIEVLGLDALEPTYIVADRDLLHQVIYNLIDNAVKFTENGSIFVAVRQAPGEGTTVSIRNTGTAGISSEELSRVFERFYKVDKSRSYDTKGAGLGLYICKTIVEMHGGTITAKSDGSAYVEFSFTLPERPLP</sequence>
<comment type="catalytic activity">
    <reaction evidence="1">
        <text>ATP + protein L-histidine = ADP + protein N-phospho-L-histidine.</text>
        <dbReference type="EC" id="2.7.13.3"/>
    </reaction>
</comment>
<evidence type="ECO:0000256" key="9">
    <source>
        <dbReference type="ARBA" id="ARBA00022777"/>
    </source>
</evidence>
<dbReference type="EC" id="2.7.13.3" evidence="3"/>
<dbReference type="SUPFAM" id="SSF55874">
    <property type="entry name" value="ATPase domain of HSP90 chaperone/DNA topoisomerase II/histidine kinase"/>
    <property type="match status" value="1"/>
</dbReference>
<evidence type="ECO:0000256" key="2">
    <source>
        <dbReference type="ARBA" id="ARBA00004651"/>
    </source>
</evidence>
<evidence type="ECO:0000256" key="13">
    <source>
        <dbReference type="ARBA" id="ARBA00023136"/>
    </source>
</evidence>
<dbReference type="GO" id="GO:0005886">
    <property type="term" value="C:plasma membrane"/>
    <property type="evidence" value="ECO:0007669"/>
    <property type="project" value="UniProtKB-SubCell"/>
</dbReference>
<dbReference type="SUPFAM" id="SSF47384">
    <property type="entry name" value="Homodimeric domain of signal transducing histidine kinase"/>
    <property type="match status" value="1"/>
</dbReference>
<proteinExistence type="predicted"/>
<evidence type="ECO:0000256" key="6">
    <source>
        <dbReference type="ARBA" id="ARBA00022679"/>
    </source>
</evidence>
<dbReference type="Gene3D" id="3.30.565.10">
    <property type="entry name" value="Histidine kinase-like ATPase, C-terminal domain"/>
    <property type="match status" value="1"/>
</dbReference>
<dbReference type="InterPro" id="IPR003660">
    <property type="entry name" value="HAMP_dom"/>
</dbReference>
<evidence type="ECO:0000259" key="16">
    <source>
        <dbReference type="PROSITE" id="PS50885"/>
    </source>
</evidence>
<protein>
    <recommendedName>
        <fullName evidence="3">histidine kinase</fullName>
        <ecNumber evidence="3">2.7.13.3</ecNumber>
    </recommendedName>
</protein>
<evidence type="ECO:0000256" key="1">
    <source>
        <dbReference type="ARBA" id="ARBA00000085"/>
    </source>
</evidence>
<comment type="caution">
    <text evidence="17">The sequence shown here is derived from an EMBL/GenBank/DDBJ whole genome shotgun (WGS) entry which is preliminary data.</text>
</comment>
<feature type="domain" description="HAMP" evidence="16">
    <location>
        <begin position="227"/>
        <end position="279"/>
    </location>
</feature>
<dbReference type="SUPFAM" id="SSF158472">
    <property type="entry name" value="HAMP domain-like"/>
    <property type="match status" value="1"/>
</dbReference>
<accession>A0A9D1II41</accession>
<keyword evidence="6" id="KW-0808">Transferase</keyword>
<keyword evidence="13 14" id="KW-0472">Membrane</keyword>
<evidence type="ECO:0000256" key="5">
    <source>
        <dbReference type="ARBA" id="ARBA00022553"/>
    </source>
</evidence>
<evidence type="ECO:0000256" key="14">
    <source>
        <dbReference type="SAM" id="Phobius"/>
    </source>
</evidence>
<dbReference type="Pfam" id="PF00672">
    <property type="entry name" value="HAMP"/>
    <property type="match status" value="1"/>
</dbReference>
<dbReference type="InterPro" id="IPR004358">
    <property type="entry name" value="Sig_transdc_His_kin-like_C"/>
</dbReference>
<dbReference type="CDD" id="cd00082">
    <property type="entry name" value="HisKA"/>
    <property type="match status" value="1"/>
</dbReference>
<dbReference type="CDD" id="cd00075">
    <property type="entry name" value="HATPase"/>
    <property type="match status" value="1"/>
</dbReference>
<evidence type="ECO:0000256" key="11">
    <source>
        <dbReference type="ARBA" id="ARBA00022989"/>
    </source>
</evidence>
<feature type="transmembrane region" description="Helical" evidence="14">
    <location>
        <begin position="21"/>
        <end position="50"/>
    </location>
</feature>
<dbReference type="AlphaFoldDB" id="A0A9D1II41"/>
<keyword evidence="8" id="KW-0547">Nucleotide-binding</keyword>
<dbReference type="SMART" id="SM00304">
    <property type="entry name" value="HAMP"/>
    <property type="match status" value="1"/>
</dbReference>
<evidence type="ECO:0000256" key="8">
    <source>
        <dbReference type="ARBA" id="ARBA00022741"/>
    </source>
</evidence>
<dbReference type="InterPro" id="IPR005467">
    <property type="entry name" value="His_kinase_dom"/>
</dbReference>
<dbReference type="Gene3D" id="1.10.287.130">
    <property type="match status" value="1"/>
</dbReference>
<dbReference type="GO" id="GO:0005524">
    <property type="term" value="F:ATP binding"/>
    <property type="evidence" value="ECO:0007669"/>
    <property type="project" value="UniProtKB-KW"/>
</dbReference>
<dbReference type="PRINTS" id="PR00344">
    <property type="entry name" value="BCTRLSENSOR"/>
</dbReference>
<keyword evidence="5" id="KW-0597">Phosphoprotein</keyword>
<dbReference type="SMART" id="SM00387">
    <property type="entry name" value="HATPase_c"/>
    <property type="match status" value="1"/>
</dbReference>
<dbReference type="FunFam" id="3.30.565.10:FF:000006">
    <property type="entry name" value="Sensor histidine kinase WalK"/>
    <property type="match status" value="1"/>
</dbReference>